<dbReference type="AlphaFoldDB" id="A0A4R6DJ58"/>
<proteinExistence type="inferred from homology"/>
<dbReference type="Proteomes" id="UP000295764">
    <property type="component" value="Unassembled WGS sequence"/>
</dbReference>
<gene>
    <name evidence="6" type="ORF">EDF64_104239</name>
</gene>
<feature type="domain" description="GFO/IDH/MocA-like oxidoreductase" evidence="5">
    <location>
        <begin position="150"/>
        <end position="261"/>
    </location>
</feature>
<organism evidence="6 7">
    <name type="scientific">Curtobacterium flaccumfaciens</name>
    <dbReference type="NCBI Taxonomy" id="2035"/>
    <lineage>
        <taxon>Bacteria</taxon>
        <taxon>Bacillati</taxon>
        <taxon>Actinomycetota</taxon>
        <taxon>Actinomycetes</taxon>
        <taxon>Micrococcales</taxon>
        <taxon>Microbacteriaceae</taxon>
        <taxon>Curtobacterium</taxon>
    </lineage>
</organism>
<accession>A0A4R6DJ58</accession>
<dbReference type="InterPro" id="IPR050984">
    <property type="entry name" value="Gfo/Idh/MocA_domain"/>
</dbReference>
<dbReference type="Gene3D" id="3.40.50.720">
    <property type="entry name" value="NAD(P)-binding Rossmann-like Domain"/>
    <property type="match status" value="1"/>
</dbReference>
<dbReference type="SUPFAM" id="SSF51735">
    <property type="entry name" value="NAD(P)-binding Rossmann-fold domains"/>
    <property type="match status" value="1"/>
</dbReference>
<feature type="domain" description="Gfo/Idh/MocA-like oxidoreductase N-terminal" evidence="4">
    <location>
        <begin position="20"/>
        <end position="135"/>
    </location>
</feature>
<dbReference type="PANTHER" id="PTHR22604:SF105">
    <property type="entry name" value="TRANS-1,2-DIHYDROBENZENE-1,2-DIOL DEHYDROGENASE"/>
    <property type="match status" value="1"/>
</dbReference>
<dbReference type="GO" id="GO:0016491">
    <property type="term" value="F:oxidoreductase activity"/>
    <property type="evidence" value="ECO:0007669"/>
    <property type="project" value="UniProtKB-KW"/>
</dbReference>
<name>A0A4R6DJ58_9MICO</name>
<dbReference type="InterPro" id="IPR036291">
    <property type="entry name" value="NAD(P)-bd_dom_sf"/>
</dbReference>
<dbReference type="RefSeq" id="WP_243736293.1">
    <property type="nucleotide sequence ID" value="NZ_SNVW01000004.1"/>
</dbReference>
<evidence type="ECO:0000313" key="6">
    <source>
        <dbReference type="EMBL" id="TDN44835.1"/>
    </source>
</evidence>
<evidence type="ECO:0000259" key="4">
    <source>
        <dbReference type="Pfam" id="PF01408"/>
    </source>
</evidence>
<dbReference type="Pfam" id="PF01408">
    <property type="entry name" value="GFO_IDH_MocA"/>
    <property type="match status" value="1"/>
</dbReference>
<protein>
    <submittedName>
        <fullName evidence="6">Putative dehydrogenase</fullName>
    </submittedName>
</protein>
<comment type="caution">
    <text evidence="6">The sequence shown here is derived from an EMBL/GenBank/DDBJ whole genome shotgun (WGS) entry which is preliminary data.</text>
</comment>
<dbReference type="InterPro" id="IPR000683">
    <property type="entry name" value="Gfo/Idh/MocA-like_OxRdtase_N"/>
</dbReference>
<dbReference type="EMBL" id="SNVW01000004">
    <property type="protein sequence ID" value="TDN44835.1"/>
    <property type="molecule type" value="Genomic_DNA"/>
</dbReference>
<dbReference type="InterPro" id="IPR055170">
    <property type="entry name" value="GFO_IDH_MocA-like_dom"/>
</dbReference>
<dbReference type="Gene3D" id="3.30.360.10">
    <property type="entry name" value="Dihydrodipicolinate Reductase, domain 2"/>
    <property type="match status" value="1"/>
</dbReference>
<evidence type="ECO:0000256" key="3">
    <source>
        <dbReference type="ARBA" id="ARBA00023027"/>
    </source>
</evidence>
<evidence type="ECO:0000313" key="7">
    <source>
        <dbReference type="Proteomes" id="UP000295764"/>
    </source>
</evidence>
<dbReference type="Pfam" id="PF22725">
    <property type="entry name" value="GFO_IDH_MocA_C3"/>
    <property type="match status" value="1"/>
</dbReference>
<dbReference type="SUPFAM" id="SSF55347">
    <property type="entry name" value="Glyceraldehyde-3-phosphate dehydrogenase-like, C-terminal domain"/>
    <property type="match status" value="1"/>
</dbReference>
<reference evidence="6 7" key="1">
    <citation type="submission" date="2019-03" db="EMBL/GenBank/DDBJ databases">
        <title>Genomic analyses of the natural microbiome of Caenorhabditis elegans.</title>
        <authorList>
            <person name="Samuel B."/>
        </authorList>
    </citation>
    <scope>NUCLEOTIDE SEQUENCE [LARGE SCALE GENOMIC DNA]</scope>
    <source>
        <strain evidence="6 7">JUb65</strain>
    </source>
</reference>
<comment type="similarity">
    <text evidence="1">Belongs to the Gfo/Idh/MocA family.</text>
</comment>
<dbReference type="GO" id="GO:0000166">
    <property type="term" value="F:nucleotide binding"/>
    <property type="evidence" value="ECO:0007669"/>
    <property type="project" value="InterPro"/>
</dbReference>
<evidence type="ECO:0000259" key="5">
    <source>
        <dbReference type="Pfam" id="PF22725"/>
    </source>
</evidence>
<sequence length="352" mass="36258">MTMTFPEPEVHALRGGPTLGWGVIGPGEIANDFTATLHANSDQRVVAVGSRSPERAAAFAGRHGVPGVHGSYEALVADPTVDVVYVASPHPQHLGHALLAIAAGKHVLVEKPMTTSAADTRTLADAARAAGVLAMEAMWTRYLPGSTVIARLLADGALGDVRLATVDVGWPHDPDPADRMFDPAAGGGALLDAGVYGHWFARFATGAPVTSRTTGVVSDRGVDLQSVTVSTADGGAQAVVATSMTAWTPGLAAIAGSRATVRYTDHFVFPASFAVHHRGGEDRWAEPTGLRGRQGLVWQAAALARYVADGRTESPVHSLEDSIGTAGALDAARADLGTGAAASVSERDTSTP</sequence>
<keyword evidence="3" id="KW-0520">NAD</keyword>
<evidence type="ECO:0000256" key="2">
    <source>
        <dbReference type="ARBA" id="ARBA00023002"/>
    </source>
</evidence>
<dbReference type="PANTHER" id="PTHR22604">
    <property type="entry name" value="OXIDOREDUCTASES"/>
    <property type="match status" value="1"/>
</dbReference>
<keyword evidence="2" id="KW-0560">Oxidoreductase</keyword>
<evidence type="ECO:0000256" key="1">
    <source>
        <dbReference type="ARBA" id="ARBA00010928"/>
    </source>
</evidence>